<evidence type="ECO:0000256" key="3">
    <source>
        <dbReference type="ARBA" id="ARBA00022960"/>
    </source>
</evidence>
<evidence type="ECO:0000256" key="4">
    <source>
        <dbReference type="ARBA" id="ARBA00022984"/>
    </source>
</evidence>
<evidence type="ECO:0000256" key="5">
    <source>
        <dbReference type="ARBA" id="ARBA00023315"/>
    </source>
</evidence>
<protein>
    <recommendedName>
        <fullName evidence="7">BioF2-like acetyltransferase domain-containing protein</fullName>
    </recommendedName>
</protein>
<dbReference type="InterPro" id="IPR038740">
    <property type="entry name" value="BioF2-like_GNAT_dom"/>
</dbReference>
<keyword evidence="2" id="KW-0808">Transferase</keyword>
<dbReference type="Gene3D" id="3.40.630.30">
    <property type="match status" value="1"/>
</dbReference>
<keyword evidence="6" id="KW-0961">Cell wall biogenesis/degradation</keyword>
<dbReference type="PANTHER" id="PTHR36174:SF1">
    <property type="entry name" value="LIPID II:GLYCINE GLYCYLTRANSFERASE"/>
    <property type="match status" value="1"/>
</dbReference>
<keyword evidence="3" id="KW-0133">Cell shape</keyword>
<comment type="similarity">
    <text evidence="1">Belongs to the FemABX family.</text>
</comment>
<reference evidence="8" key="2">
    <citation type="submission" date="2021-08" db="EMBL/GenBank/DDBJ databases">
        <authorList>
            <person name="Tani A."/>
            <person name="Ola A."/>
            <person name="Ogura Y."/>
            <person name="Katsura K."/>
            <person name="Hayashi T."/>
        </authorList>
    </citation>
    <scope>NUCLEOTIDE SEQUENCE</scope>
    <source>
        <strain evidence="8">DSM 17168</strain>
    </source>
</reference>
<dbReference type="Pfam" id="PF13480">
    <property type="entry name" value="Acetyltransf_6"/>
    <property type="match status" value="1"/>
</dbReference>
<keyword evidence="9" id="KW-1185">Reference proteome</keyword>
<reference evidence="8" key="1">
    <citation type="journal article" date="2021" name="Front. Microbiol.">
        <title>Comprehensive Comparative Genomics and Phenotyping of Methylobacterium Species.</title>
        <authorList>
            <person name="Alessa O."/>
            <person name="Ogura Y."/>
            <person name="Fujitani Y."/>
            <person name="Takami H."/>
            <person name="Hayashi T."/>
            <person name="Sahin N."/>
            <person name="Tani A."/>
        </authorList>
    </citation>
    <scope>NUCLEOTIDE SEQUENCE</scope>
    <source>
        <strain evidence="8">DSM 17168</strain>
    </source>
</reference>
<dbReference type="InterPro" id="IPR003447">
    <property type="entry name" value="FEMABX"/>
</dbReference>
<evidence type="ECO:0000313" key="8">
    <source>
        <dbReference type="EMBL" id="GJD99379.1"/>
    </source>
</evidence>
<gene>
    <name evidence="8" type="ORF">GMJLKIPL_1296</name>
</gene>
<dbReference type="PROSITE" id="PS51191">
    <property type="entry name" value="FEMABX"/>
    <property type="match status" value="1"/>
</dbReference>
<organism evidence="8 9">
    <name type="scientific">Methylobacterium isbiliense</name>
    <dbReference type="NCBI Taxonomy" id="315478"/>
    <lineage>
        <taxon>Bacteria</taxon>
        <taxon>Pseudomonadati</taxon>
        <taxon>Pseudomonadota</taxon>
        <taxon>Alphaproteobacteria</taxon>
        <taxon>Hyphomicrobiales</taxon>
        <taxon>Methylobacteriaceae</taxon>
        <taxon>Methylobacterium</taxon>
    </lineage>
</organism>
<dbReference type="SUPFAM" id="SSF55729">
    <property type="entry name" value="Acyl-CoA N-acyltransferases (Nat)"/>
    <property type="match status" value="2"/>
</dbReference>
<name>A0ABQ4SA64_9HYPH</name>
<sequence length="397" mass="42894">MSRLDLAAALACPPPAALLPSVPRLDGFAVRTDTLDPAAWDALTGGFADVSRYQTAAYADGLRGGSRMSHLLLLRGGQPVAGARLAIIRPPGLPSGVAYLKEGPFWRRDGVPADPAVYRAVIAALADEYGTRRGHCLTVCPRPHPLGQETEVRILRESGFAPARHAPGNASFLVRLDPDAAAMRASLSQKWRYNLKLAERNGLAVSFRDPMEALPEFHALNDAMVARKRFIDRAPLQTLPRLFRQLPPGRCLLASIARDGETLAAAVVINGGDTAHYLFGASADEALALRAGYALHWRIARRLAEEGVEWYDLGNGVTNPGLRLFKQGFVGRDGVVQEPAGEFDHAATLQARLSGQLVYGLRAGRNRVVALQDRLRQRGLAALIRRGPRPNPEGQAA</sequence>
<feature type="domain" description="BioF2-like acetyltransferase" evidence="7">
    <location>
        <begin position="190"/>
        <end position="317"/>
    </location>
</feature>
<evidence type="ECO:0000256" key="2">
    <source>
        <dbReference type="ARBA" id="ARBA00022679"/>
    </source>
</evidence>
<accession>A0ABQ4SA64</accession>
<dbReference type="InterPro" id="IPR016181">
    <property type="entry name" value="Acyl_CoA_acyltransferase"/>
</dbReference>
<evidence type="ECO:0000259" key="7">
    <source>
        <dbReference type="Pfam" id="PF13480"/>
    </source>
</evidence>
<dbReference type="EMBL" id="BPQQ01000015">
    <property type="protein sequence ID" value="GJD99379.1"/>
    <property type="molecule type" value="Genomic_DNA"/>
</dbReference>
<evidence type="ECO:0000256" key="6">
    <source>
        <dbReference type="ARBA" id="ARBA00023316"/>
    </source>
</evidence>
<evidence type="ECO:0000313" key="9">
    <source>
        <dbReference type="Proteomes" id="UP001055153"/>
    </source>
</evidence>
<evidence type="ECO:0000256" key="1">
    <source>
        <dbReference type="ARBA" id="ARBA00009943"/>
    </source>
</evidence>
<dbReference type="PANTHER" id="PTHR36174">
    <property type="entry name" value="LIPID II:GLYCINE GLYCYLTRANSFERASE"/>
    <property type="match status" value="1"/>
</dbReference>
<dbReference type="Proteomes" id="UP001055153">
    <property type="component" value="Unassembled WGS sequence"/>
</dbReference>
<comment type="caution">
    <text evidence="8">The sequence shown here is derived from an EMBL/GenBank/DDBJ whole genome shotgun (WGS) entry which is preliminary data.</text>
</comment>
<keyword evidence="4" id="KW-0573">Peptidoglycan synthesis</keyword>
<keyword evidence="5" id="KW-0012">Acyltransferase</keyword>
<dbReference type="InterPro" id="IPR050644">
    <property type="entry name" value="PG_Glycine_Bridge_Synth"/>
</dbReference>
<proteinExistence type="inferred from homology"/>
<dbReference type="RefSeq" id="WP_238234262.1">
    <property type="nucleotide sequence ID" value="NZ_BPQQ01000015.1"/>
</dbReference>